<feature type="binding site" evidence="9">
    <location>
        <position position="61"/>
    </location>
    <ligand>
        <name>beta-alanine</name>
        <dbReference type="ChEBI" id="CHEBI:57966"/>
    </ligand>
</feature>
<dbReference type="RefSeq" id="WP_244716895.1">
    <property type="nucleotide sequence ID" value="NZ_CP095072.1"/>
</dbReference>
<comment type="miscellaneous">
    <text evidence="9">The reaction proceeds by a bi uni uni bi ping pong mechanism.</text>
</comment>
<sequence length="290" mass="32549">MNVIRTVKELTSVTKELKQKQHSIGFVPTMGFLHEGHTTLMNESKKYADILIASIFVNPLQFGPDEDFERYPRNEERDLQIAEAHGVDYLFMPTVEEMYPDRATVTVTVQNRADVLCGRSRTGHFDGVATVLTKLFHLTKADFAFFGLKDAQQVAVVKGLVDDFNFDTTIIAVPTVREKDGLAKSSRNVYLSEQERNEAVHLNQSLQIGKQLIIDGERNTDMIREKVKKYIYANTSGQIDYVEVLAFPSLTEAAPINQQIIIAVAVQFSKARLIDNVIVDQQGSLPKASV</sequence>
<feature type="binding site" evidence="9">
    <location>
        <begin position="147"/>
        <end position="150"/>
    </location>
    <ligand>
        <name>ATP</name>
        <dbReference type="ChEBI" id="CHEBI:30616"/>
    </ligand>
</feature>
<keyword evidence="11" id="KW-1185">Reference proteome</keyword>
<evidence type="ECO:0000256" key="9">
    <source>
        <dbReference type="HAMAP-Rule" id="MF_00158"/>
    </source>
</evidence>
<comment type="catalytic activity">
    <reaction evidence="8 9">
        <text>(R)-pantoate + beta-alanine + ATP = (R)-pantothenate + AMP + diphosphate + H(+)</text>
        <dbReference type="Rhea" id="RHEA:10912"/>
        <dbReference type="ChEBI" id="CHEBI:15378"/>
        <dbReference type="ChEBI" id="CHEBI:15980"/>
        <dbReference type="ChEBI" id="CHEBI:29032"/>
        <dbReference type="ChEBI" id="CHEBI:30616"/>
        <dbReference type="ChEBI" id="CHEBI:33019"/>
        <dbReference type="ChEBI" id="CHEBI:57966"/>
        <dbReference type="ChEBI" id="CHEBI:456215"/>
        <dbReference type="EC" id="6.3.2.1"/>
    </reaction>
</comment>
<dbReference type="InterPro" id="IPR042176">
    <property type="entry name" value="Pantoate_ligase_C"/>
</dbReference>
<feature type="binding site" evidence="9">
    <location>
        <begin position="184"/>
        <end position="187"/>
    </location>
    <ligand>
        <name>ATP</name>
        <dbReference type="ChEBI" id="CHEBI:30616"/>
    </ligand>
</feature>
<evidence type="ECO:0000256" key="7">
    <source>
        <dbReference type="ARBA" id="ARBA00022840"/>
    </source>
</evidence>
<reference evidence="10 11" key="1">
    <citation type="submission" date="2022-04" db="EMBL/GenBank/DDBJ databases">
        <title>Gracilibacillus sp. isolated from saltern.</title>
        <authorList>
            <person name="Won M."/>
            <person name="Lee C.-M."/>
            <person name="Woen H.-Y."/>
            <person name="Kwon S.-W."/>
        </authorList>
    </citation>
    <scope>NUCLEOTIDE SEQUENCE [LARGE SCALE GENOMIC DNA]</scope>
    <source>
        <strain evidence="10 11">SSWR10-1</strain>
    </source>
</reference>
<comment type="subcellular location">
    <subcellularLocation>
        <location evidence="9">Cytoplasm</location>
    </subcellularLocation>
</comment>
<keyword evidence="4 9" id="KW-0436">Ligase</keyword>
<feature type="active site" description="Proton donor" evidence="9">
    <location>
        <position position="37"/>
    </location>
</feature>
<dbReference type="CDD" id="cd00560">
    <property type="entry name" value="PanC"/>
    <property type="match status" value="1"/>
</dbReference>
<keyword evidence="5 9" id="KW-0566">Pantothenate biosynthesis</keyword>
<comment type="subunit">
    <text evidence="9">Homodimer.</text>
</comment>
<comment type="function">
    <text evidence="9">Catalyzes the condensation of pantoate with beta-alanine in an ATP-dependent reaction via a pantoyl-adenylate intermediate.</text>
</comment>
<dbReference type="PANTHER" id="PTHR21299">
    <property type="entry name" value="CYTIDYLATE KINASE/PANTOATE-BETA-ALANINE LIGASE"/>
    <property type="match status" value="1"/>
</dbReference>
<dbReference type="EC" id="6.3.2.1" evidence="9"/>
<name>A0ABY4ETK2_9BACI</name>
<evidence type="ECO:0000256" key="3">
    <source>
        <dbReference type="ARBA" id="ARBA00022490"/>
    </source>
</evidence>
<dbReference type="HAMAP" id="MF_00158">
    <property type="entry name" value="PanC"/>
    <property type="match status" value="1"/>
</dbReference>
<accession>A0ABY4ETK2</accession>
<feature type="binding site" evidence="9">
    <location>
        <begin position="30"/>
        <end position="37"/>
    </location>
    <ligand>
        <name>ATP</name>
        <dbReference type="ChEBI" id="CHEBI:30616"/>
    </ligand>
</feature>
<evidence type="ECO:0000256" key="6">
    <source>
        <dbReference type="ARBA" id="ARBA00022741"/>
    </source>
</evidence>
<dbReference type="InterPro" id="IPR014729">
    <property type="entry name" value="Rossmann-like_a/b/a_fold"/>
</dbReference>
<comment type="similarity">
    <text evidence="2 9">Belongs to the pantothenate synthetase family.</text>
</comment>
<evidence type="ECO:0000313" key="10">
    <source>
        <dbReference type="EMBL" id="UOQ47599.1"/>
    </source>
</evidence>
<feature type="binding site" evidence="9">
    <location>
        <position position="61"/>
    </location>
    <ligand>
        <name>(R)-pantoate</name>
        <dbReference type="ChEBI" id="CHEBI:15980"/>
    </ligand>
</feature>
<dbReference type="InterPro" id="IPR003721">
    <property type="entry name" value="Pantoate_ligase"/>
</dbReference>
<keyword evidence="7 9" id="KW-0067">ATP-binding</keyword>
<evidence type="ECO:0000256" key="4">
    <source>
        <dbReference type="ARBA" id="ARBA00022598"/>
    </source>
</evidence>
<keyword evidence="6 9" id="KW-0547">Nucleotide-binding</keyword>
<proteinExistence type="inferred from homology"/>
<evidence type="ECO:0000313" key="11">
    <source>
        <dbReference type="Proteomes" id="UP000831782"/>
    </source>
</evidence>
<dbReference type="Gene3D" id="3.30.1300.10">
    <property type="entry name" value="Pantoate-beta-alanine ligase, C-terminal domain"/>
    <property type="match status" value="1"/>
</dbReference>
<evidence type="ECO:0000256" key="5">
    <source>
        <dbReference type="ARBA" id="ARBA00022655"/>
    </source>
</evidence>
<dbReference type="Proteomes" id="UP000831782">
    <property type="component" value="Chromosome"/>
</dbReference>
<evidence type="ECO:0000256" key="2">
    <source>
        <dbReference type="ARBA" id="ARBA00009256"/>
    </source>
</evidence>
<feature type="binding site" evidence="9">
    <location>
        <position position="176"/>
    </location>
    <ligand>
        <name>ATP</name>
        <dbReference type="ChEBI" id="CHEBI:30616"/>
    </ligand>
</feature>
<gene>
    <name evidence="9 10" type="primary">panC</name>
    <name evidence="10" type="ORF">MUN88_16275</name>
</gene>
<protein>
    <recommendedName>
        <fullName evidence="9">Pantothenate synthetase</fullName>
        <shortName evidence="9">PS</shortName>
        <ecNumber evidence="9">6.3.2.1</ecNumber>
    </recommendedName>
    <alternativeName>
        <fullName evidence="9">Pantoate--beta-alanine ligase</fullName>
    </alternativeName>
    <alternativeName>
        <fullName evidence="9">Pantoate-activating enzyme</fullName>
    </alternativeName>
</protein>
<dbReference type="EMBL" id="CP095072">
    <property type="protein sequence ID" value="UOQ47599.1"/>
    <property type="molecule type" value="Genomic_DNA"/>
</dbReference>
<dbReference type="GO" id="GO:0016874">
    <property type="term" value="F:ligase activity"/>
    <property type="evidence" value="ECO:0007669"/>
    <property type="project" value="UniProtKB-KW"/>
</dbReference>
<keyword evidence="3 9" id="KW-0963">Cytoplasm</keyword>
<dbReference type="Gene3D" id="3.40.50.620">
    <property type="entry name" value="HUPs"/>
    <property type="match status" value="1"/>
</dbReference>
<dbReference type="Pfam" id="PF02569">
    <property type="entry name" value="Pantoate_ligase"/>
    <property type="match status" value="1"/>
</dbReference>
<dbReference type="PANTHER" id="PTHR21299:SF1">
    <property type="entry name" value="PANTOATE--BETA-ALANINE LIGASE"/>
    <property type="match status" value="1"/>
</dbReference>
<dbReference type="NCBIfam" id="TIGR00018">
    <property type="entry name" value="panC"/>
    <property type="match status" value="1"/>
</dbReference>
<evidence type="ECO:0000256" key="8">
    <source>
        <dbReference type="ARBA" id="ARBA00048258"/>
    </source>
</evidence>
<evidence type="ECO:0000256" key="1">
    <source>
        <dbReference type="ARBA" id="ARBA00004990"/>
    </source>
</evidence>
<organism evidence="10 11">
    <name type="scientific">Gracilibacillus caseinilyticus</name>
    <dbReference type="NCBI Taxonomy" id="2932256"/>
    <lineage>
        <taxon>Bacteria</taxon>
        <taxon>Bacillati</taxon>
        <taxon>Bacillota</taxon>
        <taxon>Bacilli</taxon>
        <taxon>Bacillales</taxon>
        <taxon>Bacillaceae</taxon>
        <taxon>Gracilibacillus</taxon>
    </lineage>
</organism>
<dbReference type="SUPFAM" id="SSF52374">
    <property type="entry name" value="Nucleotidylyl transferase"/>
    <property type="match status" value="1"/>
</dbReference>
<comment type="pathway">
    <text evidence="1 9">Cofactor biosynthesis; (R)-pantothenate biosynthesis; (R)-pantothenate from (R)-pantoate and beta-alanine: step 1/1.</text>
</comment>
<feature type="binding site" evidence="9">
    <location>
        <position position="153"/>
    </location>
    <ligand>
        <name>(R)-pantoate</name>
        <dbReference type="ChEBI" id="CHEBI:15980"/>
    </ligand>
</feature>